<sequence length="353" mass="39073">MTVITWNIDCKAAGVGGSAAAILKHLQDVCSDTPVKTMVALREVGQESLDTILRSRWVQQHFRASNIQPPPAQLMERQIQNLHYERPAYKALPLGRPTLEDILVDESGQQLGFTATMTEMASTRSFHVMLISADVPIQRSFRIPLARGNDGLVADFCSLGSSHEDDVVRVCTTDLYDVSRVVGRRGSKQDCDSEVILALCERGSSVGYNIVGSIVTGDTDPHAVHEPKRPSTNADETYLRDVWLDGPPEVIPKFKPGQRDFSDGLARGNTWGYQHSFKKRNGRRAERILSAGAWKAVRLCEGEQLTRGLRRLGVGAKTEVKAFKYVSTEEFYGPGGMHSMKSVVPQVSFRDKD</sequence>
<reference evidence="1 2" key="1">
    <citation type="submission" date="2016-10" db="EMBL/GenBank/DDBJ databases">
        <authorList>
            <person name="Varghese N."/>
        </authorList>
    </citation>
    <scope>NUCLEOTIDE SEQUENCE [LARGE SCALE GENOMIC DNA]</scope>
</reference>
<dbReference type="Gene3D" id="3.60.10.10">
    <property type="entry name" value="Endonuclease/exonuclease/phosphatase"/>
    <property type="match status" value="1"/>
</dbReference>
<evidence type="ECO:0000313" key="2">
    <source>
        <dbReference type="Proteomes" id="UP000215453"/>
    </source>
</evidence>
<accession>A0A1Y6LEB6</accession>
<proteinExistence type="predicted"/>
<organism evidence="1 2">
    <name type="scientific">Zymoseptoria tritici ST99CH_1A5</name>
    <dbReference type="NCBI Taxonomy" id="1276529"/>
    <lineage>
        <taxon>Eukaryota</taxon>
        <taxon>Fungi</taxon>
        <taxon>Dikarya</taxon>
        <taxon>Ascomycota</taxon>
        <taxon>Pezizomycotina</taxon>
        <taxon>Dothideomycetes</taxon>
        <taxon>Dothideomycetidae</taxon>
        <taxon>Mycosphaerellales</taxon>
        <taxon>Mycosphaerellaceae</taxon>
        <taxon>Zymoseptoria</taxon>
    </lineage>
</organism>
<dbReference type="AlphaFoldDB" id="A0A1Y6LEB6"/>
<protein>
    <submittedName>
        <fullName evidence="1">Uncharacterized protein</fullName>
    </submittedName>
</protein>
<dbReference type="Proteomes" id="UP000215453">
    <property type="component" value="Chromosome 3"/>
</dbReference>
<name>A0A1Y6LEB6_ZYMTR</name>
<gene>
    <name evidence="1" type="ORF">ZT1A5_G4183</name>
</gene>
<dbReference type="InterPro" id="IPR036691">
    <property type="entry name" value="Endo/exonu/phosph_ase_sf"/>
</dbReference>
<evidence type="ECO:0000313" key="1">
    <source>
        <dbReference type="EMBL" id="SMY22743.1"/>
    </source>
</evidence>
<dbReference type="EMBL" id="LT882678">
    <property type="protein sequence ID" value="SMY22743.1"/>
    <property type="molecule type" value="Genomic_DNA"/>
</dbReference>